<proteinExistence type="predicted"/>
<dbReference type="KEGG" id="ccau:EG346_11520"/>
<dbReference type="RefSeq" id="WP_123878734.1">
    <property type="nucleotide sequence ID" value="NZ_CP033920.1"/>
</dbReference>
<evidence type="ECO:0000313" key="3">
    <source>
        <dbReference type="Proteomes" id="UP000255224"/>
    </source>
</evidence>
<gene>
    <name evidence="1" type="ORF">EG346_11520</name>
    <name evidence="2" type="ORF">NCTC13533_00706</name>
</gene>
<dbReference type="EMBL" id="CP033920">
    <property type="protein sequence ID" value="AZA48764.1"/>
    <property type="molecule type" value="Genomic_DNA"/>
</dbReference>
<evidence type="ECO:0000313" key="2">
    <source>
        <dbReference type="EMBL" id="STC93121.1"/>
    </source>
</evidence>
<dbReference type="AlphaFoldDB" id="A0A376DP76"/>
<keyword evidence="4" id="KW-1185">Reference proteome</keyword>
<dbReference type="STRING" id="297244.SAMN05421639_104206"/>
<reference evidence="4" key="2">
    <citation type="submission" date="2018-11" db="EMBL/GenBank/DDBJ databases">
        <title>Proposal to divide the Flavobacteriaceae and reorganize its genera based on Amino Acid Identity values calculated from whole genome sequences.</title>
        <authorList>
            <person name="Nicholson A.C."/>
            <person name="Gulvik C.A."/>
            <person name="Whitney A.M."/>
            <person name="Humrighouse B.W."/>
            <person name="Bell M."/>
            <person name="Holmes B."/>
            <person name="Steigerwalt A.G."/>
            <person name="Villarma A."/>
            <person name="Sheth M."/>
            <person name="Batra D."/>
            <person name="Pryor J."/>
            <person name="Bernardet J.-F."/>
            <person name="Hugo C."/>
            <person name="Kampfer P."/>
            <person name="Newman J."/>
            <person name="McQuiston J.R."/>
        </authorList>
    </citation>
    <scope>NUCLEOTIDE SEQUENCE [LARGE SCALE GENOMIC DNA]</scope>
    <source>
        <strain evidence="4">G0188</strain>
    </source>
</reference>
<dbReference type="Proteomes" id="UP000273270">
    <property type="component" value="Chromosome"/>
</dbReference>
<reference evidence="1" key="3">
    <citation type="submission" date="2018-11" db="EMBL/GenBank/DDBJ databases">
        <title>Proposal to divide the Flavobacteriaceae and reorganize its genera based on Amino Acid Identity values calculated from whole genome sequences.</title>
        <authorList>
            <person name="Nicholson A.C."/>
            <person name="Gulvik C.A."/>
            <person name="Whitney A.M."/>
            <person name="Humrighouse B.W."/>
            <person name="Bell M."/>
            <person name="Holmes B."/>
            <person name="Steigerwalt A."/>
            <person name="Villarma A."/>
            <person name="Sheth M."/>
            <person name="Batra D."/>
            <person name="Pryor J."/>
            <person name="Bernardet J.-F."/>
            <person name="Hugo C."/>
            <person name="Kampfer P."/>
            <person name="Newman J."/>
            <person name="Mcquiston J.R."/>
        </authorList>
    </citation>
    <scope>NUCLEOTIDE SEQUENCE [LARGE SCALE GENOMIC DNA]</scope>
    <source>
        <strain evidence="1">G0188</strain>
    </source>
</reference>
<dbReference type="Proteomes" id="UP000255224">
    <property type="component" value="Unassembled WGS sequence"/>
</dbReference>
<organism evidence="2 3">
    <name type="scientific">Chryseobacterium carnipullorum</name>
    <dbReference type="NCBI Taxonomy" id="1124835"/>
    <lineage>
        <taxon>Bacteria</taxon>
        <taxon>Pseudomonadati</taxon>
        <taxon>Bacteroidota</taxon>
        <taxon>Flavobacteriia</taxon>
        <taxon>Flavobacteriales</taxon>
        <taxon>Weeksellaceae</taxon>
        <taxon>Chryseobacterium group</taxon>
        <taxon>Chryseobacterium</taxon>
    </lineage>
</organism>
<dbReference type="EMBL" id="UFVQ01000003">
    <property type="protein sequence ID" value="STC93121.1"/>
    <property type="molecule type" value="Genomic_DNA"/>
</dbReference>
<reference evidence="2 3" key="1">
    <citation type="submission" date="2018-06" db="EMBL/GenBank/DDBJ databases">
        <authorList>
            <consortium name="Pathogen Informatics"/>
            <person name="Doyle S."/>
        </authorList>
    </citation>
    <scope>NUCLEOTIDE SEQUENCE [LARGE SCALE GENOMIC DNA]</scope>
    <source>
        <strain evidence="2 3">NCTC13533</strain>
    </source>
</reference>
<accession>A0A376DP76</accession>
<protein>
    <submittedName>
        <fullName evidence="2">Uncharacterized protein</fullName>
    </submittedName>
</protein>
<evidence type="ECO:0000313" key="4">
    <source>
        <dbReference type="Proteomes" id="UP000273270"/>
    </source>
</evidence>
<name>A0A376DP76_CHRCU</name>
<sequence length="149" mass="18121">MKITTPKGRIIEFQQSTENWQSHEYITDHHGVQSKIPVFIFEDLFYREYSETMDFENDLRQLIDFYLDHQKKILSQTRMAVDPMIVHNHDMGKDEVNYIINHIEITGLSRYEFKIDFVFLYGYVYYNISYLFLSPEDFIITKIERSYNY</sequence>
<accession>A0A3G6LZL3</accession>
<evidence type="ECO:0000313" key="1">
    <source>
        <dbReference type="EMBL" id="AZA48764.1"/>
    </source>
</evidence>
<dbReference type="OrthoDB" id="1259540at2"/>